<evidence type="ECO:0000313" key="3">
    <source>
        <dbReference type="Proteomes" id="UP001215151"/>
    </source>
</evidence>
<keyword evidence="3" id="KW-1185">Reference proteome</keyword>
<feature type="region of interest" description="Disordered" evidence="1">
    <location>
        <begin position="58"/>
        <end position="233"/>
    </location>
</feature>
<sequence length="233" mass="25777">MIPVKPGSRRSLASLRARPVTAAGHSAISTMVEGMVIDTADDDVDIKPFDLLMPSQHHEVGKREVALDRPAVQAPEEARDDMDEDSNGTPEEGGPMDVEPSHEGPHSMHDSTSGRRKRPHTKAGCSEKPTKRTKLQSSLPLPHPPSALTSVPHKDSEFDESSPQEPRRRFDGIPENRRSVRIEAREIHAREMQANDRAHGGDESLRDIRPRPRAQLRPVSSASSSRVGSRIRR</sequence>
<accession>A0AAD7TM64</accession>
<dbReference type="EMBL" id="JAPEVG010000306">
    <property type="protein sequence ID" value="KAJ8469080.1"/>
    <property type="molecule type" value="Genomic_DNA"/>
</dbReference>
<evidence type="ECO:0000256" key="1">
    <source>
        <dbReference type="SAM" id="MobiDB-lite"/>
    </source>
</evidence>
<dbReference type="Proteomes" id="UP001215151">
    <property type="component" value="Unassembled WGS sequence"/>
</dbReference>
<evidence type="ECO:0000313" key="2">
    <source>
        <dbReference type="EMBL" id="KAJ8469080.1"/>
    </source>
</evidence>
<feature type="compositionally biased region" description="Low complexity" evidence="1">
    <location>
        <begin position="217"/>
        <end position="233"/>
    </location>
</feature>
<gene>
    <name evidence="2" type="ORF">ONZ51_g9227</name>
</gene>
<reference evidence="2" key="1">
    <citation type="submission" date="2022-11" db="EMBL/GenBank/DDBJ databases">
        <title>Genome Sequence of Cubamyces cubensis.</title>
        <authorList>
            <person name="Buettner E."/>
        </authorList>
    </citation>
    <scope>NUCLEOTIDE SEQUENCE</scope>
    <source>
        <strain evidence="2">MPL-01</strain>
    </source>
</reference>
<name>A0AAD7TM64_9APHY</name>
<feature type="compositionally biased region" description="Basic and acidic residues" evidence="1">
    <location>
        <begin position="58"/>
        <end position="67"/>
    </location>
</feature>
<organism evidence="2 3">
    <name type="scientific">Trametes cubensis</name>
    <dbReference type="NCBI Taxonomy" id="1111947"/>
    <lineage>
        <taxon>Eukaryota</taxon>
        <taxon>Fungi</taxon>
        <taxon>Dikarya</taxon>
        <taxon>Basidiomycota</taxon>
        <taxon>Agaricomycotina</taxon>
        <taxon>Agaricomycetes</taxon>
        <taxon>Polyporales</taxon>
        <taxon>Polyporaceae</taxon>
        <taxon>Trametes</taxon>
    </lineage>
</organism>
<feature type="compositionally biased region" description="Basic and acidic residues" evidence="1">
    <location>
        <begin position="99"/>
        <end position="113"/>
    </location>
</feature>
<protein>
    <submittedName>
        <fullName evidence="2">Uncharacterized protein</fullName>
    </submittedName>
</protein>
<proteinExistence type="predicted"/>
<comment type="caution">
    <text evidence="2">The sequence shown here is derived from an EMBL/GenBank/DDBJ whole genome shotgun (WGS) entry which is preliminary data.</text>
</comment>
<dbReference type="AlphaFoldDB" id="A0AAD7TM64"/>
<feature type="compositionally biased region" description="Low complexity" evidence="1">
    <location>
        <begin position="135"/>
        <end position="150"/>
    </location>
</feature>
<feature type="compositionally biased region" description="Basic and acidic residues" evidence="1">
    <location>
        <begin position="165"/>
        <end position="210"/>
    </location>
</feature>